<dbReference type="NCBIfam" id="TIGR00229">
    <property type="entry name" value="sensory_box"/>
    <property type="match status" value="1"/>
</dbReference>
<evidence type="ECO:0000259" key="16">
    <source>
        <dbReference type="PROSITE" id="PS50112"/>
    </source>
</evidence>
<sequence>MTEQPWSKRVMASRHRQAVWLTLLLALAVLVVWLGGGIVRQTHIDRLIAQGQVELNRLALQVESGITKYENLPRLLASLETVRTALHTPSNENIRRLNLELEQINLITEASDSYIMDVRGLTIAASNWNEEASFVGGNFSFRPYFQNAMAGEAARYYALGTTSLKRGYYFSYPVYEQGDLLGVAVVKVDVDEYEIALRNPAYDFVLLDPDGVIFSTSRNAWLYKTFLPLSEQERQRILDSRRYTDNVVQSLPIAQRQVYRGADVLHIDPNAGTSMARDTQGFLYQEQPIQLLDFRFALLTPTTPVEERVQVFRGFSSALAIIVMLMVLALMQRQKILRERSVALQMSRHNQAYISGIIDNTQAGLVTLNSTTRIESFNPTAERLLGHRLKDLTQQPFTRLLGREDSQRFAVLVGRMLAHPTVQDHQILELSLLHRQGHSVPVELTISDMRLPNERKFLLTLHDMTERKKYEAELQRAQDNLERRVKERTHELMVSNQRLRTEVDQHQNTQKELIQTAKLAVLGQMSAGINHELNQPLTAIRAYAENALRFLDKGHPDDARVNLTRINQLGLRMSEIIARFKVFSRKGEAQSGVVSFASAVQGVLTILGARLNQHQIHVQQDFPADTLVLGDTVYLEQVLVNLFSNAIDALVEQAVVAPKIELYLEPTAPNEPLRIVVGDNGSGVPENLRERVFEPFFTTKDAGSGLGLGLSITLRIVESFNGRIELRTGRLGGAEFCLMLPRAKPEPLTRS</sequence>
<dbReference type="CDD" id="cd00130">
    <property type="entry name" value="PAS"/>
    <property type="match status" value="1"/>
</dbReference>
<comment type="catalytic activity">
    <reaction evidence="1">
        <text>ATP + protein L-histidine = ADP + protein N-phospho-L-histidine.</text>
        <dbReference type="EC" id="2.7.13.3"/>
    </reaction>
</comment>
<evidence type="ECO:0000256" key="11">
    <source>
        <dbReference type="ARBA" id="ARBA00022989"/>
    </source>
</evidence>
<dbReference type="EMBL" id="JBHRYR010000003">
    <property type="protein sequence ID" value="MFC3853572.1"/>
    <property type="molecule type" value="Genomic_DNA"/>
</dbReference>
<dbReference type="EC" id="2.7.13.3" evidence="3"/>
<dbReference type="InterPro" id="IPR004358">
    <property type="entry name" value="Sig_transdc_His_kin-like_C"/>
</dbReference>
<reference evidence="19" key="1">
    <citation type="journal article" date="2019" name="Int. J. Syst. Evol. Microbiol.">
        <title>The Global Catalogue of Microorganisms (GCM) 10K type strain sequencing project: providing services to taxonomists for standard genome sequencing and annotation.</title>
        <authorList>
            <consortium name="The Broad Institute Genomics Platform"/>
            <consortium name="The Broad Institute Genome Sequencing Center for Infectious Disease"/>
            <person name="Wu L."/>
            <person name="Ma J."/>
        </authorList>
    </citation>
    <scope>NUCLEOTIDE SEQUENCE [LARGE SCALE GENOMIC DNA]</scope>
    <source>
        <strain evidence="19">IBRC 10765</strain>
    </source>
</reference>
<evidence type="ECO:0000259" key="15">
    <source>
        <dbReference type="PROSITE" id="PS50109"/>
    </source>
</evidence>
<feature type="domain" description="PAC" evidence="17">
    <location>
        <begin position="426"/>
        <end position="476"/>
    </location>
</feature>
<evidence type="ECO:0000256" key="2">
    <source>
        <dbReference type="ARBA" id="ARBA00004651"/>
    </source>
</evidence>
<dbReference type="InterPro" id="IPR013767">
    <property type="entry name" value="PAS_fold"/>
</dbReference>
<dbReference type="SUPFAM" id="SSF55874">
    <property type="entry name" value="ATPase domain of HSP90 chaperone/DNA topoisomerase II/histidine kinase"/>
    <property type="match status" value="1"/>
</dbReference>
<dbReference type="InterPro" id="IPR000700">
    <property type="entry name" value="PAS-assoc_C"/>
</dbReference>
<dbReference type="SMART" id="SM00388">
    <property type="entry name" value="HisKA"/>
    <property type="match status" value="1"/>
</dbReference>
<evidence type="ECO:0000256" key="9">
    <source>
        <dbReference type="ARBA" id="ARBA00022777"/>
    </source>
</evidence>
<dbReference type="InterPro" id="IPR000014">
    <property type="entry name" value="PAS"/>
</dbReference>
<keyword evidence="4" id="KW-1003">Cell membrane</keyword>
<evidence type="ECO:0000313" key="18">
    <source>
        <dbReference type="EMBL" id="MFC3853572.1"/>
    </source>
</evidence>
<evidence type="ECO:0000313" key="19">
    <source>
        <dbReference type="Proteomes" id="UP001595617"/>
    </source>
</evidence>
<evidence type="ECO:0000256" key="3">
    <source>
        <dbReference type="ARBA" id="ARBA00012438"/>
    </source>
</evidence>
<evidence type="ECO:0000256" key="12">
    <source>
        <dbReference type="ARBA" id="ARBA00023012"/>
    </source>
</evidence>
<keyword evidence="10 18" id="KW-0067">ATP-binding</keyword>
<evidence type="ECO:0000256" key="7">
    <source>
        <dbReference type="ARBA" id="ARBA00022692"/>
    </source>
</evidence>
<dbReference type="SMART" id="SM00091">
    <property type="entry name" value="PAS"/>
    <property type="match status" value="1"/>
</dbReference>
<evidence type="ECO:0000256" key="1">
    <source>
        <dbReference type="ARBA" id="ARBA00000085"/>
    </source>
</evidence>
<dbReference type="PANTHER" id="PTHR43065">
    <property type="entry name" value="SENSOR HISTIDINE KINASE"/>
    <property type="match status" value="1"/>
</dbReference>
<evidence type="ECO:0000256" key="13">
    <source>
        <dbReference type="SAM" id="Coils"/>
    </source>
</evidence>
<dbReference type="InterPro" id="IPR005467">
    <property type="entry name" value="His_kinase_dom"/>
</dbReference>
<dbReference type="SUPFAM" id="SSF103190">
    <property type="entry name" value="Sensory domain-like"/>
    <property type="match status" value="1"/>
</dbReference>
<evidence type="ECO:0000259" key="17">
    <source>
        <dbReference type="PROSITE" id="PS50113"/>
    </source>
</evidence>
<dbReference type="Gene3D" id="6.10.250.3020">
    <property type="match status" value="1"/>
</dbReference>
<dbReference type="Pfam" id="PF02518">
    <property type="entry name" value="HATPase_c"/>
    <property type="match status" value="1"/>
</dbReference>
<organism evidence="18 19">
    <name type="scientific">Saccharospirillum mangrovi</name>
    <dbReference type="NCBI Taxonomy" id="2161747"/>
    <lineage>
        <taxon>Bacteria</taxon>
        <taxon>Pseudomonadati</taxon>
        <taxon>Pseudomonadota</taxon>
        <taxon>Gammaproteobacteria</taxon>
        <taxon>Oceanospirillales</taxon>
        <taxon>Saccharospirillaceae</taxon>
        <taxon>Saccharospirillum</taxon>
    </lineage>
</organism>
<dbReference type="CDD" id="cd00082">
    <property type="entry name" value="HisKA"/>
    <property type="match status" value="1"/>
</dbReference>
<evidence type="ECO:0000256" key="14">
    <source>
        <dbReference type="SAM" id="Phobius"/>
    </source>
</evidence>
<dbReference type="RefSeq" id="WP_380696855.1">
    <property type="nucleotide sequence ID" value="NZ_JBHRYR010000003.1"/>
</dbReference>
<dbReference type="PROSITE" id="PS50109">
    <property type="entry name" value="HIS_KIN"/>
    <property type="match status" value="1"/>
</dbReference>
<dbReference type="Proteomes" id="UP001595617">
    <property type="component" value="Unassembled WGS sequence"/>
</dbReference>
<accession>A0ABV7ZYL9</accession>
<dbReference type="PROSITE" id="PS50113">
    <property type="entry name" value="PAC"/>
    <property type="match status" value="1"/>
</dbReference>
<evidence type="ECO:0000256" key="10">
    <source>
        <dbReference type="ARBA" id="ARBA00022840"/>
    </source>
</evidence>
<evidence type="ECO:0000256" key="5">
    <source>
        <dbReference type="ARBA" id="ARBA00022553"/>
    </source>
</evidence>
<dbReference type="Gene3D" id="1.10.287.130">
    <property type="match status" value="1"/>
</dbReference>
<dbReference type="InterPro" id="IPR036097">
    <property type="entry name" value="HisK_dim/P_sf"/>
</dbReference>
<feature type="coiled-coil region" evidence="13">
    <location>
        <begin position="467"/>
        <end position="516"/>
    </location>
</feature>
<comment type="subcellular location">
    <subcellularLocation>
        <location evidence="2">Cell membrane</location>
        <topology evidence="2">Multi-pass membrane protein</topology>
    </subcellularLocation>
</comment>
<keyword evidence="6" id="KW-0808">Transferase</keyword>
<keyword evidence="12" id="KW-0902">Two-component regulatory system</keyword>
<comment type="caution">
    <text evidence="18">The sequence shown here is derived from an EMBL/GenBank/DDBJ whole genome shotgun (WGS) entry which is preliminary data.</text>
</comment>
<dbReference type="InterPro" id="IPR036890">
    <property type="entry name" value="HATPase_C_sf"/>
</dbReference>
<dbReference type="SUPFAM" id="SSF47384">
    <property type="entry name" value="Homodimeric domain of signal transducing histidine kinase"/>
    <property type="match status" value="1"/>
</dbReference>
<keyword evidence="14" id="KW-0472">Membrane</keyword>
<keyword evidence="13" id="KW-0175">Coiled coil</keyword>
<keyword evidence="5" id="KW-0597">Phosphoprotein</keyword>
<proteinExistence type="predicted"/>
<keyword evidence="7 14" id="KW-0812">Transmembrane</keyword>
<name>A0ABV7ZYL9_9GAMM</name>
<keyword evidence="8" id="KW-0547">Nucleotide-binding</keyword>
<dbReference type="Gene3D" id="3.30.450.20">
    <property type="entry name" value="PAS domain"/>
    <property type="match status" value="3"/>
</dbReference>
<keyword evidence="9" id="KW-0418">Kinase</keyword>
<dbReference type="GO" id="GO:0005524">
    <property type="term" value="F:ATP binding"/>
    <property type="evidence" value="ECO:0007669"/>
    <property type="project" value="UniProtKB-KW"/>
</dbReference>
<dbReference type="SMART" id="SM00387">
    <property type="entry name" value="HATPase_c"/>
    <property type="match status" value="1"/>
</dbReference>
<gene>
    <name evidence="18" type="ORF">ACFOOG_12065</name>
</gene>
<dbReference type="SUPFAM" id="SSF55785">
    <property type="entry name" value="PYP-like sensor domain (PAS domain)"/>
    <property type="match status" value="1"/>
</dbReference>
<dbReference type="PROSITE" id="PS50112">
    <property type="entry name" value="PAS"/>
    <property type="match status" value="1"/>
</dbReference>
<dbReference type="PRINTS" id="PR00344">
    <property type="entry name" value="BCTRLSENSOR"/>
</dbReference>
<dbReference type="InterPro" id="IPR003594">
    <property type="entry name" value="HATPase_dom"/>
</dbReference>
<dbReference type="InterPro" id="IPR035965">
    <property type="entry name" value="PAS-like_dom_sf"/>
</dbReference>
<feature type="domain" description="PAS" evidence="16">
    <location>
        <begin position="350"/>
        <end position="420"/>
    </location>
</feature>
<evidence type="ECO:0000256" key="4">
    <source>
        <dbReference type="ARBA" id="ARBA00022475"/>
    </source>
</evidence>
<feature type="transmembrane region" description="Helical" evidence="14">
    <location>
        <begin position="18"/>
        <end position="39"/>
    </location>
</feature>
<protein>
    <recommendedName>
        <fullName evidence="3">histidine kinase</fullName>
        <ecNumber evidence="3">2.7.13.3</ecNumber>
    </recommendedName>
</protein>
<keyword evidence="19" id="KW-1185">Reference proteome</keyword>
<feature type="domain" description="Histidine kinase" evidence="15">
    <location>
        <begin position="528"/>
        <end position="744"/>
    </location>
</feature>
<dbReference type="Pfam" id="PF00989">
    <property type="entry name" value="PAS"/>
    <property type="match status" value="1"/>
</dbReference>
<dbReference type="InterPro" id="IPR029151">
    <property type="entry name" value="Sensor-like_sf"/>
</dbReference>
<evidence type="ECO:0000256" key="8">
    <source>
        <dbReference type="ARBA" id="ARBA00022741"/>
    </source>
</evidence>
<dbReference type="Pfam" id="PF00512">
    <property type="entry name" value="HisKA"/>
    <property type="match status" value="1"/>
</dbReference>
<dbReference type="PANTHER" id="PTHR43065:SF46">
    <property type="entry name" value="C4-DICARBOXYLATE TRANSPORT SENSOR PROTEIN DCTB"/>
    <property type="match status" value="1"/>
</dbReference>
<evidence type="ECO:0000256" key="6">
    <source>
        <dbReference type="ARBA" id="ARBA00022679"/>
    </source>
</evidence>
<dbReference type="InterPro" id="IPR003661">
    <property type="entry name" value="HisK_dim/P_dom"/>
</dbReference>
<keyword evidence="11 14" id="KW-1133">Transmembrane helix</keyword>
<dbReference type="Gene3D" id="3.30.565.10">
    <property type="entry name" value="Histidine kinase-like ATPase, C-terminal domain"/>
    <property type="match status" value="1"/>
</dbReference>